<dbReference type="AlphaFoldDB" id="A0A314UUA4"/>
<reference evidence="1 2" key="1">
    <citation type="submission" date="2018-02" db="EMBL/GenBank/DDBJ databases">
        <title>Draft genome of wild Prunus yedoensis var. nudiflora.</title>
        <authorList>
            <person name="Baek S."/>
            <person name="Kim J.-H."/>
            <person name="Choi K."/>
            <person name="Kim G.-B."/>
            <person name="Cho A."/>
            <person name="Jang H."/>
            <person name="Shin C.-H."/>
            <person name="Yu H.-J."/>
            <person name="Mun J.-H."/>
        </authorList>
    </citation>
    <scope>NUCLEOTIDE SEQUENCE [LARGE SCALE GENOMIC DNA]</scope>
    <source>
        <strain evidence="2">cv. Jeju island</strain>
        <tissue evidence="1">Leaf</tissue>
    </source>
</reference>
<dbReference type="OrthoDB" id="1165780at2759"/>
<name>A0A314UUA4_PRUYE</name>
<dbReference type="Proteomes" id="UP000250321">
    <property type="component" value="Unassembled WGS sequence"/>
</dbReference>
<gene>
    <name evidence="1" type="ORF">Pyn_23971</name>
</gene>
<evidence type="ECO:0000313" key="1">
    <source>
        <dbReference type="EMBL" id="PQM40518.1"/>
    </source>
</evidence>
<comment type="caution">
    <text evidence="1">The sequence shown here is derived from an EMBL/GenBank/DDBJ whole genome shotgun (WGS) entry which is preliminary data.</text>
</comment>
<accession>A0A314UUA4</accession>
<keyword evidence="2" id="KW-1185">Reference proteome</keyword>
<evidence type="ECO:0000313" key="2">
    <source>
        <dbReference type="Proteomes" id="UP000250321"/>
    </source>
</evidence>
<dbReference type="Pfam" id="PF07893">
    <property type="entry name" value="DUF1668"/>
    <property type="match status" value="1"/>
</dbReference>
<dbReference type="Gene3D" id="2.120.10.80">
    <property type="entry name" value="Kelch-type beta propeller"/>
    <property type="match status" value="1"/>
</dbReference>
<organism evidence="1 2">
    <name type="scientific">Prunus yedoensis var. nudiflora</name>
    <dbReference type="NCBI Taxonomy" id="2094558"/>
    <lineage>
        <taxon>Eukaryota</taxon>
        <taxon>Viridiplantae</taxon>
        <taxon>Streptophyta</taxon>
        <taxon>Embryophyta</taxon>
        <taxon>Tracheophyta</taxon>
        <taxon>Spermatophyta</taxon>
        <taxon>Magnoliopsida</taxon>
        <taxon>eudicotyledons</taxon>
        <taxon>Gunneridae</taxon>
        <taxon>Pentapetalae</taxon>
        <taxon>rosids</taxon>
        <taxon>fabids</taxon>
        <taxon>Rosales</taxon>
        <taxon>Rosaceae</taxon>
        <taxon>Amygdaloideae</taxon>
        <taxon>Amygdaleae</taxon>
        <taxon>Prunus</taxon>
    </lineage>
</organism>
<sequence length="498" mass="56148">MDRRLKELEIQVRSLVSGQQQILDKLSELPYKRNPQTIRDHEDDANGERHCRHCSTNKNTKGTNSSGLQPYYYPSLHMEGVCEKAYKSVFILAQSFGRLYEGVLYEVKIEQGSGAIMGGRRGGALVGEEDRPPLLNPVNKIFGQSDMVPLYNCRLVAVRFNGLSKLYMLVTARDALRHCLRSTTTAPTKPDLKGRIFDTETKSFYTFTHPKSFNQRSTLMSAYNKLYHLGIPDSWSLNNPSVAFERYDPCNDCWEPLPSVPFALYQGRGGMAGYAVYGNNILLSSSADNSFIAFNVKESKWHPVSAKQSFSFSGRAVVVGNTIYCLSTHYGMVSKFSFDPSTYSISETQRLLGLEYYKKYMVNGYFEQRSGYMVHLGNLDFCLVQTATDCDCRGRQPIWITTFQIVCEGGKSSINILHSTVYDVDLNGEHKFLIGFSFTPDCEDNEPKGEETKICKRKGHCKLGIKRGIKPRTKIGTKRTSEKSFGLCLKRGLTLGKL</sequence>
<proteinExistence type="predicted"/>
<dbReference type="InterPro" id="IPR012871">
    <property type="entry name" value="DUF1668_ORYSA"/>
</dbReference>
<evidence type="ECO:0008006" key="3">
    <source>
        <dbReference type="Google" id="ProtNLM"/>
    </source>
</evidence>
<dbReference type="SUPFAM" id="SSF117281">
    <property type="entry name" value="Kelch motif"/>
    <property type="match status" value="1"/>
</dbReference>
<dbReference type="EMBL" id="PJQY01003062">
    <property type="protein sequence ID" value="PQM40518.1"/>
    <property type="molecule type" value="Genomic_DNA"/>
</dbReference>
<protein>
    <recommendedName>
        <fullName evidence="3">F-box/kelch-repeat protein</fullName>
    </recommendedName>
</protein>
<dbReference type="InterPro" id="IPR015915">
    <property type="entry name" value="Kelch-typ_b-propeller"/>
</dbReference>